<dbReference type="Proteomes" id="UP000585474">
    <property type="component" value="Unassembled WGS sequence"/>
</dbReference>
<name>A0A7J0GAM2_9ERIC</name>
<dbReference type="AlphaFoldDB" id="A0A7J0GAM2"/>
<proteinExistence type="predicted"/>
<reference evidence="1 2" key="1">
    <citation type="submission" date="2019-07" db="EMBL/GenBank/DDBJ databases">
        <title>De Novo Assembly of kiwifruit Actinidia rufa.</title>
        <authorList>
            <person name="Sugita-Konishi S."/>
            <person name="Sato K."/>
            <person name="Mori E."/>
            <person name="Abe Y."/>
            <person name="Kisaki G."/>
            <person name="Hamano K."/>
            <person name="Suezawa K."/>
            <person name="Otani M."/>
            <person name="Fukuda T."/>
            <person name="Manabe T."/>
            <person name="Gomi K."/>
            <person name="Tabuchi M."/>
            <person name="Akimitsu K."/>
            <person name="Kataoka I."/>
        </authorList>
    </citation>
    <scope>NUCLEOTIDE SEQUENCE [LARGE SCALE GENOMIC DNA]</scope>
    <source>
        <strain evidence="2">cv. Fuchu</strain>
    </source>
</reference>
<gene>
    <name evidence="1" type="ORF">Acr_19g0007810</name>
</gene>
<comment type="caution">
    <text evidence="1">The sequence shown here is derived from an EMBL/GenBank/DDBJ whole genome shotgun (WGS) entry which is preliminary data.</text>
</comment>
<protein>
    <submittedName>
        <fullName evidence="1">Uncharacterized protein</fullName>
    </submittedName>
</protein>
<organism evidence="1 2">
    <name type="scientific">Actinidia rufa</name>
    <dbReference type="NCBI Taxonomy" id="165716"/>
    <lineage>
        <taxon>Eukaryota</taxon>
        <taxon>Viridiplantae</taxon>
        <taxon>Streptophyta</taxon>
        <taxon>Embryophyta</taxon>
        <taxon>Tracheophyta</taxon>
        <taxon>Spermatophyta</taxon>
        <taxon>Magnoliopsida</taxon>
        <taxon>eudicotyledons</taxon>
        <taxon>Gunneridae</taxon>
        <taxon>Pentapetalae</taxon>
        <taxon>asterids</taxon>
        <taxon>Ericales</taxon>
        <taxon>Actinidiaceae</taxon>
        <taxon>Actinidia</taxon>
    </lineage>
</organism>
<evidence type="ECO:0000313" key="1">
    <source>
        <dbReference type="EMBL" id="GFZ07844.1"/>
    </source>
</evidence>
<keyword evidence="2" id="KW-1185">Reference proteome</keyword>
<sequence length="131" mass="14134">MTNFEFNPKSLCGEFTAIPILVRGETNFAVRVLLTALTHLFVVMTNFEFNPKSLCDEFTAIPILVRGGTNFAIRVLLTAVTRGPVTSIHCLASAIVLLGPHRRSPGVSLTRQNAAVGACTLAMTEFTPVVT</sequence>
<dbReference type="EMBL" id="BJWL01000019">
    <property type="protein sequence ID" value="GFZ07844.1"/>
    <property type="molecule type" value="Genomic_DNA"/>
</dbReference>
<evidence type="ECO:0000313" key="2">
    <source>
        <dbReference type="Proteomes" id="UP000585474"/>
    </source>
</evidence>
<accession>A0A7J0GAM2</accession>